<dbReference type="AlphaFoldDB" id="A0A1M2VRF7"/>
<organism evidence="1 2">
    <name type="scientific">Trametes pubescens</name>
    <name type="common">White-rot fungus</name>
    <dbReference type="NCBI Taxonomy" id="154538"/>
    <lineage>
        <taxon>Eukaryota</taxon>
        <taxon>Fungi</taxon>
        <taxon>Dikarya</taxon>
        <taxon>Basidiomycota</taxon>
        <taxon>Agaricomycotina</taxon>
        <taxon>Agaricomycetes</taxon>
        <taxon>Polyporales</taxon>
        <taxon>Polyporaceae</taxon>
        <taxon>Trametes</taxon>
    </lineage>
</organism>
<accession>A0A1M2VRF7</accession>
<evidence type="ECO:0000313" key="1">
    <source>
        <dbReference type="EMBL" id="OJT10156.1"/>
    </source>
</evidence>
<keyword evidence="2" id="KW-1185">Reference proteome</keyword>
<reference evidence="1 2" key="1">
    <citation type="submission" date="2016-10" db="EMBL/GenBank/DDBJ databases">
        <title>Genome sequence of the basidiomycete white-rot fungus Trametes pubescens.</title>
        <authorList>
            <person name="Makela M.R."/>
            <person name="Granchi Z."/>
            <person name="Peng M."/>
            <person name="De Vries R.P."/>
            <person name="Grigoriev I."/>
            <person name="Riley R."/>
            <person name="Hilden K."/>
        </authorList>
    </citation>
    <scope>NUCLEOTIDE SEQUENCE [LARGE SCALE GENOMIC DNA]</scope>
    <source>
        <strain evidence="1 2">FBCC735</strain>
    </source>
</reference>
<gene>
    <name evidence="1" type="ORF">TRAPUB_13261</name>
</gene>
<protein>
    <submittedName>
        <fullName evidence="1">Uncharacterized protein</fullName>
    </submittedName>
</protein>
<dbReference type="Proteomes" id="UP000184267">
    <property type="component" value="Unassembled WGS sequence"/>
</dbReference>
<evidence type="ECO:0000313" key="2">
    <source>
        <dbReference type="Proteomes" id="UP000184267"/>
    </source>
</evidence>
<proteinExistence type="predicted"/>
<dbReference type="EMBL" id="MNAD01000803">
    <property type="protein sequence ID" value="OJT10156.1"/>
    <property type="molecule type" value="Genomic_DNA"/>
</dbReference>
<comment type="caution">
    <text evidence="1">The sequence shown here is derived from an EMBL/GenBank/DDBJ whole genome shotgun (WGS) entry which is preliminary data.</text>
</comment>
<name>A0A1M2VRF7_TRAPU</name>
<sequence>MSLESGRARALLESVRPCGDMMLMQLVYAGDEQEGARDIIDDGIQLICRGVVYGDDAAAGALKLGCTLAYTEGILLAEPVTGLNSRRR</sequence>